<evidence type="ECO:0000313" key="3">
    <source>
        <dbReference type="Proteomes" id="UP000703269"/>
    </source>
</evidence>
<organism evidence="2 3">
    <name type="scientific">Phanerochaete sordida</name>
    <dbReference type="NCBI Taxonomy" id="48140"/>
    <lineage>
        <taxon>Eukaryota</taxon>
        <taxon>Fungi</taxon>
        <taxon>Dikarya</taxon>
        <taxon>Basidiomycota</taxon>
        <taxon>Agaricomycotina</taxon>
        <taxon>Agaricomycetes</taxon>
        <taxon>Polyporales</taxon>
        <taxon>Phanerochaetaceae</taxon>
        <taxon>Phanerochaete</taxon>
    </lineage>
</organism>
<dbReference type="EMBL" id="BPQB01000051">
    <property type="protein sequence ID" value="GJE95656.1"/>
    <property type="molecule type" value="Genomic_DNA"/>
</dbReference>
<accession>A0A9P3GIZ9</accession>
<proteinExistence type="predicted"/>
<name>A0A9P3GIZ9_9APHY</name>
<gene>
    <name evidence="2" type="ORF">PsYK624_118420</name>
</gene>
<evidence type="ECO:0000313" key="2">
    <source>
        <dbReference type="EMBL" id="GJE95656.1"/>
    </source>
</evidence>
<evidence type="ECO:0000256" key="1">
    <source>
        <dbReference type="SAM" id="SignalP"/>
    </source>
</evidence>
<feature type="signal peptide" evidence="1">
    <location>
        <begin position="1"/>
        <end position="19"/>
    </location>
</feature>
<dbReference type="AlphaFoldDB" id="A0A9P3GIZ9"/>
<keyword evidence="3" id="KW-1185">Reference proteome</keyword>
<protein>
    <submittedName>
        <fullName evidence="2">Uncharacterized protein</fullName>
    </submittedName>
</protein>
<sequence>MTRLPVEVLHLILAFHVAAYIDEMVGPHAKITEEEEEGDEETVKQVVARPMVPLLLASYQFRQITVEILSRYLGIPLDESGDRLQSSPWACLATVRSFILTGSKSGMIVAELESTARSSPALAVYIFARIAQRNLGRVPRMYNVSALTVGDSQFAYAQGLWEEALHFSQDACEKAQLAPAPLQATLEAYAQATRTQAMLAQRYGTLLTMLVRGVQVLRAFQAYDATRAAGEPARLPTYLPRFLQMLRHADTGTHVERKHGGRADVRMPETQDIANLCKLMQRVLDTDVPDSEVYEECKALARTLKDEYEEQLARIRGTAQATSATVPPSS</sequence>
<dbReference type="Proteomes" id="UP000703269">
    <property type="component" value="Unassembled WGS sequence"/>
</dbReference>
<keyword evidence="1" id="KW-0732">Signal</keyword>
<reference evidence="2 3" key="1">
    <citation type="submission" date="2021-08" db="EMBL/GenBank/DDBJ databases">
        <title>Draft Genome Sequence of Phanerochaete sordida strain YK-624.</title>
        <authorList>
            <person name="Mori T."/>
            <person name="Dohra H."/>
            <person name="Suzuki T."/>
            <person name="Kawagishi H."/>
            <person name="Hirai H."/>
        </authorList>
    </citation>
    <scope>NUCLEOTIDE SEQUENCE [LARGE SCALE GENOMIC DNA]</scope>
    <source>
        <strain evidence="2 3">YK-624</strain>
    </source>
</reference>
<dbReference type="OrthoDB" id="10497834at2759"/>
<feature type="chain" id="PRO_5040234256" evidence="1">
    <location>
        <begin position="20"/>
        <end position="330"/>
    </location>
</feature>
<comment type="caution">
    <text evidence="2">The sequence shown here is derived from an EMBL/GenBank/DDBJ whole genome shotgun (WGS) entry which is preliminary data.</text>
</comment>